<feature type="compositionally biased region" description="Low complexity" evidence="1">
    <location>
        <begin position="241"/>
        <end position="317"/>
    </location>
</feature>
<name>A0A4Q1BTW4_TREME</name>
<dbReference type="OrthoDB" id="2596908at2759"/>
<evidence type="ECO:0000256" key="3">
    <source>
        <dbReference type="SAM" id="SignalP"/>
    </source>
</evidence>
<feature type="region of interest" description="Disordered" evidence="1">
    <location>
        <begin position="112"/>
        <end position="133"/>
    </location>
</feature>
<keyword evidence="2" id="KW-0812">Transmembrane</keyword>
<keyword evidence="5" id="KW-1185">Reference proteome</keyword>
<evidence type="ECO:0008006" key="6">
    <source>
        <dbReference type="Google" id="ProtNLM"/>
    </source>
</evidence>
<feature type="compositionally biased region" description="Basic and acidic residues" evidence="1">
    <location>
        <begin position="53"/>
        <end position="62"/>
    </location>
</feature>
<organism evidence="4 5">
    <name type="scientific">Tremella mesenterica</name>
    <name type="common">Jelly fungus</name>
    <dbReference type="NCBI Taxonomy" id="5217"/>
    <lineage>
        <taxon>Eukaryota</taxon>
        <taxon>Fungi</taxon>
        <taxon>Dikarya</taxon>
        <taxon>Basidiomycota</taxon>
        <taxon>Agaricomycotina</taxon>
        <taxon>Tremellomycetes</taxon>
        <taxon>Tremellales</taxon>
        <taxon>Tremellaceae</taxon>
        <taxon>Tremella</taxon>
    </lineage>
</organism>
<proteinExistence type="predicted"/>
<reference evidence="4 5" key="1">
    <citation type="submission" date="2016-06" db="EMBL/GenBank/DDBJ databases">
        <title>Evolution of pathogenesis and genome organization in the Tremellales.</title>
        <authorList>
            <person name="Cuomo C."/>
            <person name="Litvintseva A."/>
            <person name="Heitman J."/>
            <person name="Chen Y."/>
            <person name="Sun S."/>
            <person name="Springer D."/>
            <person name="Dromer F."/>
            <person name="Young S."/>
            <person name="Zeng Q."/>
            <person name="Chapman S."/>
            <person name="Gujja S."/>
            <person name="Saif S."/>
            <person name="Birren B."/>
        </authorList>
    </citation>
    <scope>NUCLEOTIDE SEQUENCE [LARGE SCALE GENOMIC DNA]</scope>
    <source>
        <strain evidence="4 5">ATCC 28783</strain>
    </source>
</reference>
<keyword evidence="3" id="KW-0732">Signal</keyword>
<evidence type="ECO:0000256" key="2">
    <source>
        <dbReference type="SAM" id="Phobius"/>
    </source>
</evidence>
<keyword evidence="2" id="KW-1133">Transmembrane helix</keyword>
<dbReference type="GO" id="GO:0003729">
    <property type="term" value="F:mRNA binding"/>
    <property type="evidence" value="ECO:0007669"/>
    <property type="project" value="TreeGrafter"/>
</dbReference>
<protein>
    <recommendedName>
        <fullName evidence="6">Mid2 domain-containing protein</fullName>
    </recommendedName>
</protein>
<accession>A0A4Q1BTW4</accession>
<dbReference type="Proteomes" id="UP000289152">
    <property type="component" value="Unassembled WGS sequence"/>
</dbReference>
<keyword evidence="2" id="KW-0472">Membrane</keyword>
<feature type="region of interest" description="Disordered" evidence="1">
    <location>
        <begin position="198"/>
        <end position="317"/>
    </location>
</feature>
<feature type="transmembrane region" description="Helical" evidence="2">
    <location>
        <begin position="428"/>
        <end position="452"/>
    </location>
</feature>
<dbReference type="AlphaFoldDB" id="A0A4Q1BTW4"/>
<feature type="chain" id="PRO_5020932104" description="Mid2 domain-containing protein" evidence="3">
    <location>
        <begin position="24"/>
        <end position="485"/>
    </location>
</feature>
<feature type="compositionally biased region" description="Polar residues" evidence="1">
    <location>
        <begin position="198"/>
        <end position="230"/>
    </location>
</feature>
<dbReference type="PANTHER" id="PTHR34755:SF3">
    <property type="entry name" value="SERINE_ARGININE REPETITIVE MATRIX PROTEIN 2"/>
    <property type="match status" value="1"/>
</dbReference>
<evidence type="ECO:0000313" key="4">
    <source>
        <dbReference type="EMBL" id="RXK41402.1"/>
    </source>
</evidence>
<feature type="region of interest" description="Disordered" evidence="1">
    <location>
        <begin position="41"/>
        <end position="72"/>
    </location>
</feature>
<feature type="signal peptide" evidence="3">
    <location>
        <begin position="1"/>
        <end position="23"/>
    </location>
</feature>
<gene>
    <name evidence="4" type="ORF">M231_01307</name>
</gene>
<dbReference type="InterPro" id="IPR052109">
    <property type="entry name" value="SRRM_Domain-Containing"/>
</dbReference>
<dbReference type="PANTHER" id="PTHR34755">
    <property type="entry name" value="SERINE/ARGININE REPETITIVE MATRIX PROTEIN 3-RELATED"/>
    <property type="match status" value="1"/>
</dbReference>
<dbReference type="EMBL" id="SDIL01000009">
    <property type="protein sequence ID" value="RXK41402.1"/>
    <property type="molecule type" value="Genomic_DNA"/>
</dbReference>
<feature type="compositionally biased region" description="Gly residues" evidence="1">
    <location>
        <begin position="122"/>
        <end position="133"/>
    </location>
</feature>
<evidence type="ECO:0000256" key="1">
    <source>
        <dbReference type="SAM" id="MobiDB-lite"/>
    </source>
</evidence>
<dbReference type="InParanoid" id="A0A4Q1BTW4"/>
<comment type="caution">
    <text evidence="4">The sequence shown here is derived from an EMBL/GenBank/DDBJ whole genome shotgun (WGS) entry which is preliminary data.</text>
</comment>
<evidence type="ECO:0000313" key="5">
    <source>
        <dbReference type="Proteomes" id="UP000289152"/>
    </source>
</evidence>
<sequence>MRLLDTLFFPILLIFALPSPQDGSNIVDVLSGPLLDALSNNAKVPSPLPPISEQKRGHRSEDSMGFSQTRSSQENVFSFDEIEKMGKRDDTYEHVERMEQRQLFSRYDSSDVSSDFEKRGQSGVGEGSSEGWLGGEISQILDDLQVGDIGSQGNAPGWGGVGSPIDVAEGSLGLGDLEGLGSILGGSVKEVVETQQTQISSAGTTTVHCITDPNDPSQENCQTTHNGQAVSSGLNGGGSGSSESSMGSSSTSSGGSSMNSDSSSSSSSSHTGSNSSGSTSSSNNSGSTGSISNTTSNKNTDSTTTSDTSSSTITSTTSIKSVDAVVNAPATVTTSSASLATLGTDPQTTSSVDAVVNDPIAATTSTTTTQDGPTLITPTDSITVTPTSSVEAAAANAATSSSTNSTQSAQQDNATAAAVVIPGQHMQVLPIGLGIFGGLTALTLIIVGYVMYERRKYKGQFRKRKLAEKGAPMGTSQGVTYGTAV</sequence>
<dbReference type="STRING" id="5217.A0A4Q1BTW4"/>